<dbReference type="Proteomes" id="UP000056453">
    <property type="component" value="Unassembled WGS sequence"/>
</dbReference>
<proteinExistence type="predicted"/>
<dbReference type="EMBL" id="LPBJ01000047">
    <property type="protein sequence ID" value="KVP98141.1"/>
    <property type="molecule type" value="Genomic_DNA"/>
</dbReference>
<evidence type="ECO:0000313" key="1">
    <source>
        <dbReference type="EMBL" id="KVP98141.1"/>
    </source>
</evidence>
<dbReference type="AlphaFoldDB" id="A0AAW3N2B8"/>
<keyword evidence="2" id="KW-1185">Reference proteome</keyword>
<accession>A0AAW3N2B8</accession>
<protein>
    <recommendedName>
        <fullName evidence="3">Protein kinase domain-containing protein</fullName>
    </recommendedName>
</protein>
<reference evidence="1 2" key="1">
    <citation type="submission" date="2015-11" db="EMBL/GenBank/DDBJ databases">
        <title>Expanding the genomic diversity of Burkholderia species for the development of highly accurate diagnostics.</title>
        <authorList>
            <person name="Sahl J."/>
            <person name="Keim P."/>
            <person name="Wagner D."/>
        </authorList>
    </citation>
    <scope>NUCLEOTIDE SEQUENCE [LARGE SCALE GENOMIC DNA]</scope>
    <source>
        <strain evidence="1 2">MSMB1808WGS</strain>
    </source>
</reference>
<name>A0AAW3N2B8_9BURK</name>
<dbReference type="RefSeq" id="WP_059954224.1">
    <property type="nucleotide sequence ID" value="NZ_LPBJ01000047.1"/>
</dbReference>
<sequence length="364" mass="40436">MTPKQQANLKAADILAIPEDAPERLFSSAEHAKKEARVLFMAWHPDRCSHPLAGEVFQVLSKLDKAADLKIANGTWETPGLLRITSTRGSQFELRYARKTALEVGTMYVGRTVVAFDIPTDNLDLLTNAERQLATLSYANDAMRREFARYFPAVERKVETPTGAVLLLKKDPGVLLLEDVLDHYKGKMPARHVAWVISRLLNIACYLEMQGKVSHNAIGPDTVFISPAEHTAHLFGGWWFAAGLGTPLKAASQRMMLCAPPDVLQKKVGDSRTDMEMIQALGRELLGDATGVRLAKDSAVPPALVDWLQLSTHQSAVATYRDWQERVLVEAFGPRKFVHMDVTHDMLYCPGAADERPRNRQAGQ</sequence>
<gene>
    <name evidence="1" type="ORF">WJ96_06095</name>
</gene>
<evidence type="ECO:0008006" key="3">
    <source>
        <dbReference type="Google" id="ProtNLM"/>
    </source>
</evidence>
<evidence type="ECO:0000313" key="2">
    <source>
        <dbReference type="Proteomes" id="UP000056453"/>
    </source>
</evidence>
<organism evidence="1 2">
    <name type="scientific">Burkholderia ubonensis</name>
    <dbReference type="NCBI Taxonomy" id="101571"/>
    <lineage>
        <taxon>Bacteria</taxon>
        <taxon>Pseudomonadati</taxon>
        <taxon>Pseudomonadota</taxon>
        <taxon>Betaproteobacteria</taxon>
        <taxon>Burkholderiales</taxon>
        <taxon>Burkholderiaceae</taxon>
        <taxon>Burkholderia</taxon>
        <taxon>Burkholderia cepacia complex</taxon>
    </lineage>
</organism>
<comment type="caution">
    <text evidence="1">The sequence shown here is derived from an EMBL/GenBank/DDBJ whole genome shotgun (WGS) entry which is preliminary data.</text>
</comment>